<protein>
    <recommendedName>
        <fullName evidence="3">WRKY19-like zinc finger domain-containing protein</fullName>
    </recommendedName>
</protein>
<dbReference type="EnsemblPlants" id="AET6Gv20112900.3">
    <property type="protein sequence ID" value="AET6Gv20112900.3"/>
    <property type="gene ID" value="AET6Gv20112900"/>
</dbReference>
<feature type="compositionally biased region" description="Low complexity" evidence="1">
    <location>
        <begin position="335"/>
        <end position="350"/>
    </location>
</feature>
<reference evidence="4" key="4">
    <citation type="submission" date="2019-03" db="UniProtKB">
        <authorList>
            <consortium name="EnsemblPlants"/>
        </authorList>
    </citation>
    <scope>IDENTIFICATION</scope>
</reference>
<feature type="domain" description="WRKY19-like zinc finger" evidence="3">
    <location>
        <begin position="224"/>
        <end position="248"/>
    </location>
</feature>
<feature type="compositionally biased region" description="Basic residues" evidence="1">
    <location>
        <begin position="313"/>
        <end position="323"/>
    </location>
</feature>
<proteinExistence type="predicted"/>
<feature type="domain" description="WRKY19-like zinc finger" evidence="3">
    <location>
        <begin position="249"/>
        <end position="273"/>
    </location>
</feature>
<reference evidence="4" key="3">
    <citation type="journal article" date="2017" name="Nature">
        <title>Genome sequence of the progenitor of the wheat D genome Aegilops tauschii.</title>
        <authorList>
            <person name="Luo M.C."/>
            <person name="Gu Y.Q."/>
            <person name="Puiu D."/>
            <person name="Wang H."/>
            <person name="Twardziok S.O."/>
            <person name="Deal K.R."/>
            <person name="Huo N."/>
            <person name="Zhu T."/>
            <person name="Wang L."/>
            <person name="Wang Y."/>
            <person name="McGuire P.E."/>
            <person name="Liu S."/>
            <person name="Long H."/>
            <person name="Ramasamy R.K."/>
            <person name="Rodriguez J.C."/>
            <person name="Van S.L."/>
            <person name="Yuan L."/>
            <person name="Wang Z."/>
            <person name="Xia Z."/>
            <person name="Xiao L."/>
            <person name="Anderson O.D."/>
            <person name="Ouyang S."/>
            <person name="Liang Y."/>
            <person name="Zimin A.V."/>
            <person name="Pertea G."/>
            <person name="Qi P."/>
            <person name="Bennetzen J.L."/>
            <person name="Dai X."/>
            <person name="Dawson M.W."/>
            <person name="Muller H.G."/>
            <person name="Kugler K."/>
            <person name="Rivarola-Duarte L."/>
            <person name="Spannagl M."/>
            <person name="Mayer K.F.X."/>
            <person name="Lu F.H."/>
            <person name="Bevan M.W."/>
            <person name="Leroy P."/>
            <person name="Li P."/>
            <person name="You F.M."/>
            <person name="Sun Q."/>
            <person name="Liu Z."/>
            <person name="Lyons E."/>
            <person name="Wicker T."/>
            <person name="Salzberg S.L."/>
            <person name="Devos K.M."/>
            <person name="Dvorak J."/>
        </authorList>
    </citation>
    <scope>NUCLEOTIDE SEQUENCE [LARGE SCALE GENOMIC DNA]</scope>
    <source>
        <strain evidence="4">cv. AL8/78</strain>
    </source>
</reference>
<keyword evidence="2" id="KW-0812">Transmembrane</keyword>
<feature type="region of interest" description="Disordered" evidence="1">
    <location>
        <begin position="304"/>
        <end position="353"/>
    </location>
</feature>
<dbReference type="STRING" id="200361.A0A453MW31"/>
<dbReference type="GeneID" id="109780844"/>
<name>A0A453MW31_AEGTS</name>
<reference evidence="5" key="2">
    <citation type="journal article" date="2017" name="Nat. Plants">
        <title>The Aegilops tauschii genome reveals multiple impacts of transposons.</title>
        <authorList>
            <person name="Zhao G."/>
            <person name="Zou C."/>
            <person name="Li K."/>
            <person name="Wang K."/>
            <person name="Li T."/>
            <person name="Gao L."/>
            <person name="Zhang X."/>
            <person name="Wang H."/>
            <person name="Yang Z."/>
            <person name="Liu X."/>
            <person name="Jiang W."/>
            <person name="Mao L."/>
            <person name="Kong X."/>
            <person name="Jiao Y."/>
            <person name="Jia J."/>
        </authorList>
    </citation>
    <scope>NUCLEOTIDE SEQUENCE [LARGE SCALE GENOMIC DNA]</scope>
    <source>
        <strain evidence="5">cv. AL8/78</strain>
    </source>
</reference>
<dbReference type="RefSeq" id="XP_045085510.1">
    <property type="nucleotide sequence ID" value="XM_045229575.2"/>
</dbReference>
<sequence>MGHDHITHIEVSWSVPSIICLYNHFMLTFLVVLTFFGVQKLTADGSVADRKCCQEPGCDEIVSGRVMYCNSHTRGHSSQQLGYLQSSQKTSDLYMPPVKGRQCTEPSASAEQDVSIKYEGNDQGKLNDRSGNTQGNTGQLILGGPDTLCKHDNCKKQAQSNALYCKLHSGGSKGCLVRGCVKAAHGGTPLCIGHGGGKRCIVTGCPNAACGQGRSEHCVRHGGGKRCKFEGCVKGAQGNTDFCIRHGGGRRCKSEGCTKSAQGRTDFCIKHGGGTRCQFQGCNSSAKWGTDHCSVHRKSLLGETPEALPLPSAKRRGAKKPKKEVKPPLLASQLTVTTAASSAGSSTPQAKGILHMPSNRELSHKIVMAAGQAAMAPAQVLPLSMKPPALSMKPPAPPSGTEKEGATSSTTLNL</sequence>
<keyword evidence="2" id="KW-0472">Membrane</keyword>
<dbReference type="Gramene" id="AET6Gv20112900.3">
    <property type="protein sequence ID" value="AET6Gv20112900.3"/>
    <property type="gene ID" value="AET6Gv20112900"/>
</dbReference>
<evidence type="ECO:0000313" key="5">
    <source>
        <dbReference type="Proteomes" id="UP000015105"/>
    </source>
</evidence>
<dbReference type="InterPro" id="IPR056866">
    <property type="entry name" value="Znf_WRKY19"/>
</dbReference>
<dbReference type="OrthoDB" id="77038at2759"/>
<keyword evidence="5" id="KW-1185">Reference proteome</keyword>
<organism evidence="4 5">
    <name type="scientific">Aegilops tauschii subsp. strangulata</name>
    <name type="common">Goatgrass</name>
    <dbReference type="NCBI Taxonomy" id="200361"/>
    <lineage>
        <taxon>Eukaryota</taxon>
        <taxon>Viridiplantae</taxon>
        <taxon>Streptophyta</taxon>
        <taxon>Embryophyta</taxon>
        <taxon>Tracheophyta</taxon>
        <taxon>Spermatophyta</taxon>
        <taxon>Magnoliopsida</taxon>
        <taxon>Liliopsida</taxon>
        <taxon>Poales</taxon>
        <taxon>Poaceae</taxon>
        <taxon>BOP clade</taxon>
        <taxon>Pooideae</taxon>
        <taxon>Triticodae</taxon>
        <taxon>Triticeae</taxon>
        <taxon>Triticinae</taxon>
        <taxon>Aegilops</taxon>
    </lineage>
</organism>
<evidence type="ECO:0000259" key="3">
    <source>
        <dbReference type="Pfam" id="PF24906"/>
    </source>
</evidence>
<feature type="transmembrane region" description="Helical" evidence="2">
    <location>
        <begin position="15"/>
        <end position="36"/>
    </location>
</feature>
<reference evidence="4" key="5">
    <citation type="journal article" date="2021" name="G3 (Bethesda)">
        <title>Aegilops tauschii genome assembly Aet v5.0 features greater sequence contiguity and improved annotation.</title>
        <authorList>
            <person name="Wang L."/>
            <person name="Zhu T."/>
            <person name="Rodriguez J.C."/>
            <person name="Deal K.R."/>
            <person name="Dubcovsky J."/>
            <person name="McGuire P.E."/>
            <person name="Lux T."/>
            <person name="Spannagl M."/>
            <person name="Mayer K.F.X."/>
            <person name="Baldrich P."/>
            <person name="Meyers B.C."/>
            <person name="Huo N."/>
            <person name="Gu Y.Q."/>
            <person name="Zhou H."/>
            <person name="Devos K.M."/>
            <person name="Bennetzen J.L."/>
            <person name="Unver T."/>
            <person name="Budak H."/>
            <person name="Gulick P.J."/>
            <person name="Galiba G."/>
            <person name="Kalapos B."/>
            <person name="Nelson D.R."/>
            <person name="Li P."/>
            <person name="You F.M."/>
            <person name="Luo M.C."/>
            <person name="Dvorak J."/>
        </authorList>
    </citation>
    <scope>NUCLEOTIDE SEQUENCE [LARGE SCALE GENOMIC DNA]</scope>
    <source>
        <strain evidence="4">cv. AL8/78</strain>
    </source>
</reference>
<dbReference type="PANTHER" id="PTHR31827">
    <property type="entry name" value="EMB|CAB89363.1"/>
    <property type="match status" value="1"/>
</dbReference>
<accession>A0A453MW31</accession>
<evidence type="ECO:0000256" key="2">
    <source>
        <dbReference type="SAM" id="Phobius"/>
    </source>
</evidence>
<reference evidence="5" key="1">
    <citation type="journal article" date="2014" name="Science">
        <title>Ancient hybridizations among the ancestral genomes of bread wheat.</title>
        <authorList>
            <consortium name="International Wheat Genome Sequencing Consortium,"/>
            <person name="Marcussen T."/>
            <person name="Sandve S.R."/>
            <person name="Heier L."/>
            <person name="Spannagl M."/>
            <person name="Pfeifer M."/>
            <person name="Jakobsen K.S."/>
            <person name="Wulff B.B."/>
            <person name="Steuernagel B."/>
            <person name="Mayer K.F."/>
            <person name="Olsen O.A."/>
        </authorList>
    </citation>
    <scope>NUCLEOTIDE SEQUENCE [LARGE SCALE GENOMIC DNA]</scope>
    <source>
        <strain evidence="5">cv. AL8/78</strain>
    </source>
</reference>
<dbReference type="PANTHER" id="PTHR31827:SF35">
    <property type="entry name" value="LORICRIN-RELATED"/>
    <property type="match status" value="1"/>
</dbReference>
<feature type="region of interest" description="Disordered" evidence="1">
    <location>
        <begin position="385"/>
        <end position="414"/>
    </location>
</feature>
<dbReference type="Proteomes" id="UP000015105">
    <property type="component" value="Chromosome 6D"/>
</dbReference>
<keyword evidence="2" id="KW-1133">Transmembrane helix</keyword>
<dbReference type="Pfam" id="PF24906">
    <property type="entry name" value="Zf_WRKY19"/>
    <property type="match status" value="2"/>
</dbReference>
<evidence type="ECO:0000256" key="1">
    <source>
        <dbReference type="SAM" id="MobiDB-lite"/>
    </source>
</evidence>
<dbReference type="AlphaFoldDB" id="A0A453MW31"/>
<dbReference type="OMA" id="RVMYCKV"/>
<evidence type="ECO:0000313" key="4">
    <source>
        <dbReference type="EnsemblPlants" id="AET6Gv20112900.3"/>
    </source>
</evidence>